<dbReference type="Pfam" id="PF00512">
    <property type="entry name" value="HisKA"/>
    <property type="match status" value="1"/>
</dbReference>
<evidence type="ECO:0000259" key="7">
    <source>
        <dbReference type="PROSITE" id="PS50112"/>
    </source>
</evidence>
<proteinExistence type="predicted"/>
<gene>
    <name evidence="8" type="ORF">GCM10009114_30790</name>
</gene>
<dbReference type="SUPFAM" id="SSF55874">
    <property type="entry name" value="ATPase domain of HSP90 chaperone/DNA topoisomerase II/histidine kinase"/>
    <property type="match status" value="1"/>
</dbReference>
<evidence type="ECO:0000259" key="6">
    <source>
        <dbReference type="PROSITE" id="PS50110"/>
    </source>
</evidence>
<dbReference type="SMART" id="SM00091">
    <property type="entry name" value="PAS"/>
    <property type="match status" value="2"/>
</dbReference>
<dbReference type="InterPro" id="IPR011006">
    <property type="entry name" value="CheY-like_superfamily"/>
</dbReference>
<keyword evidence="8" id="KW-0067">ATP-binding</keyword>
<dbReference type="SMART" id="SM00448">
    <property type="entry name" value="REC"/>
    <property type="match status" value="1"/>
</dbReference>
<dbReference type="PANTHER" id="PTHR43547:SF2">
    <property type="entry name" value="HYBRID SIGNAL TRANSDUCTION HISTIDINE KINASE C"/>
    <property type="match status" value="1"/>
</dbReference>
<dbReference type="PRINTS" id="PR00344">
    <property type="entry name" value="BCTRLSENSOR"/>
</dbReference>
<dbReference type="SMART" id="SM00388">
    <property type="entry name" value="HisKA"/>
    <property type="match status" value="1"/>
</dbReference>
<dbReference type="InterPro" id="IPR013656">
    <property type="entry name" value="PAS_4"/>
</dbReference>
<dbReference type="GO" id="GO:0005524">
    <property type="term" value="F:ATP binding"/>
    <property type="evidence" value="ECO:0007669"/>
    <property type="project" value="UniProtKB-KW"/>
</dbReference>
<feature type="domain" description="Histidine kinase" evidence="5">
    <location>
        <begin position="307"/>
        <end position="525"/>
    </location>
</feature>
<dbReference type="CDD" id="cd00082">
    <property type="entry name" value="HisKA"/>
    <property type="match status" value="1"/>
</dbReference>
<reference evidence="8 9" key="1">
    <citation type="journal article" date="2019" name="Int. J. Syst. Evol. Microbiol.">
        <title>The Global Catalogue of Microorganisms (GCM) 10K type strain sequencing project: providing services to taxonomists for standard genome sequencing and annotation.</title>
        <authorList>
            <consortium name="The Broad Institute Genomics Platform"/>
            <consortium name="The Broad Institute Genome Sequencing Center for Infectious Disease"/>
            <person name="Wu L."/>
            <person name="Ma J."/>
        </authorList>
    </citation>
    <scope>NUCLEOTIDE SEQUENCE [LARGE SCALE GENOMIC DNA]</scope>
    <source>
        <strain evidence="8 9">JCM 15896</strain>
    </source>
</reference>
<dbReference type="InterPro" id="IPR035965">
    <property type="entry name" value="PAS-like_dom_sf"/>
</dbReference>
<dbReference type="InterPro" id="IPR004358">
    <property type="entry name" value="Sig_transdc_His_kin-like_C"/>
</dbReference>
<dbReference type="InterPro" id="IPR000014">
    <property type="entry name" value="PAS"/>
</dbReference>
<protein>
    <recommendedName>
        <fullName evidence="2">histidine kinase</fullName>
        <ecNumber evidence="2">2.7.13.3</ecNumber>
    </recommendedName>
</protein>
<dbReference type="Pfam" id="PF08448">
    <property type="entry name" value="PAS_4"/>
    <property type="match status" value="1"/>
</dbReference>
<dbReference type="CDD" id="cd00130">
    <property type="entry name" value="PAS"/>
    <property type="match status" value="2"/>
</dbReference>
<dbReference type="InterPro" id="IPR003661">
    <property type="entry name" value="HisK_dim/P_dom"/>
</dbReference>
<dbReference type="SMART" id="SM00387">
    <property type="entry name" value="HATPase_c"/>
    <property type="match status" value="1"/>
</dbReference>
<keyword evidence="9" id="KW-1185">Reference proteome</keyword>
<dbReference type="SUPFAM" id="SSF55785">
    <property type="entry name" value="PYP-like sensor domain (PAS domain)"/>
    <property type="match status" value="2"/>
</dbReference>
<evidence type="ECO:0000256" key="2">
    <source>
        <dbReference type="ARBA" id="ARBA00012438"/>
    </source>
</evidence>
<dbReference type="Pfam" id="PF00072">
    <property type="entry name" value="Response_reg"/>
    <property type="match status" value="1"/>
</dbReference>
<evidence type="ECO:0000313" key="8">
    <source>
        <dbReference type="EMBL" id="GAA0859006.1"/>
    </source>
</evidence>
<evidence type="ECO:0000259" key="5">
    <source>
        <dbReference type="PROSITE" id="PS50109"/>
    </source>
</evidence>
<evidence type="ECO:0000256" key="4">
    <source>
        <dbReference type="PROSITE-ProRule" id="PRU00169"/>
    </source>
</evidence>
<dbReference type="InterPro" id="IPR005467">
    <property type="entry name" value="His_kinase_dom"/>
</dbReference>
<dbReference type="EC" id="2.7.13.3" evidence="2"/>
<dbReference type="InterPro" id="IPR003594">
    <property type="entry name" value="HATPase_dom"/>
</dbReference>
<dbReference type="Pfam" id="PF02518">
    <property type="entry name" value="HATPase_c"/>
    <property type="match status" value="1"/>
</dbReference>
<organism evidence="8 9">
    <name type="scientific">Aliiglaciecola litoralis</name>
    <dbReference type="NCBI Taxonomy" id="582857"/>
    <lineage>
        <taxon>Bacteria</taxon>
        <taxon>Pseudomonadati</taxon>
        <taxon>Pseudomonadota</taxon>
        <taxon>Gammaproteobacteria</taxon>
        <taxon>Alteromonadales</taxon>
        <taxon>Alteromonadaceae</taxon>
        <taxon>Aliiglaciecola</taxon>
    </lineage>
</organism>
<dbReference type="Gene3D" id="1.10.287.130">
    <property type="match status" value="1"/>
</dbReference>
<evidence type="ECO:0000256" key="3">
    <source>
        <dbReference type="ARBA" id="ARBA00022553"/>
    </source>
</evidence>
<feature type="modified residue" description="4-aspartylphosphate" evidence="4">
    <location>
        <position position="593"/>
    </location>
</feature>
<dbReference type="PANTHER" id="PTHR43547">
    <property type="entry name" value="TWO-COMPONENT HISTIDINE KINASE"/>
    <property type="match status" value="1"/>
</dbReference>
<dbReference type="PROSITE" id="PS50110">
    <property type="entry name" value="RESPONSE_REGULATORY"/>
    <property type="match status" value="1"/>
</dbReference>
<comment type="caution">
    <text evidence="8">The sequence shown here is derived from an EMBL/GenBank/DDBJ whole genome shotgun (WGS) entry which is preliminary data.</text>
</comment>
<dbReference type="Gene3D" id="3.40.50.2300">
    <property type="match status" value="1"/>
</dbReference>
<dbReference type="NCBIfam" id="TIGR00229">
    <property type="entry name" value="sensory_box"/>
    <property type="match status" value="1"/>
</dbReference>
<feature type="domain" description="PAS" evidence="7">
    <location>
        <begin position="160"/>
        <end position="233"/>
    </location>
</feature>
<sequence>MEESTTTFRSLASMSIQHYQRVLTLLPEAALLVDTSGKILAYNTGAATLFGGFESISNSLFDLLSDDTHPEIQSYLRLCARNRQPVVGSIRCNAQANPLTLTSYGAVLEPRSKDHEAIVLLRLKAKQDSSFRFLSLQKQIEDLNREIARRLHAERELKNQSNWLQVTLSSIGDGVLIADEQAKVTFLNPVAEMLTGWQLHQAMDKPVTDILNLVNEDSNAPLDNIAQKAMFEGAIVENNVEALLIDKFGEQKNIDITAAPIALDGTVEGVIIIFHNVTEKRALERQLLDRANRLELMNQRKNQFLTMLAHELRSPVSPISNATQLLKLQAKNSAEMCEPLQVIERQVGHLKRLLDEMLDVSRITSGKMKIVKRPFDLVSLLKSICCDYASQFELLGVACNVDMQTSSLWITADADRITQVVHNLFNNSLKFTPMGGTITLGLSSNQNSVTLTVSDTGLGIEESAMIDLFEPFTQGEQSLERHSGGLGLGLSLVKGIVELHGGNIKVSSEGLNRGTTFCIDLPLSQQQVQPQITPIEEPSSQLHRILVIEDDHDTANMLTQLLELMGHEVFWASSGIEGVEQAIIQLPSVIICDIGLPGLDGFGVARHIRNNVQTASIPMLALTGYGDSEFVNRAKEAGFDRHITKPANLKDIQDALRLTRNPKQVQLSS</sequence>
<accession>A0ABN1LQE9</accession>
<keyword evidence="8" id="KW-0547">Nucleotide-binding</keyword>
<comment type="catalytic activity">
    <reaction evidence="1">
        <text>ATP + protein L-histidine = ADP + protein N-phospho-L-histidine.</text>
        <dbReference type="EC" id="2.7.13.3"/>
    </reaction>
</comment>
<feature type="domain" description="Response regulatory" evidence="6">
    <location>
        <begin position="544"/>
        <end position="660"/>
    </location>
</feature>
<dbReference type="Proteomes" id="UP001500359">
    <property type="component" value="Unassembled WGS sequence"/>
</dbReference>
<keyword evidence="3 4" id="KW-0597">Phosphoprotein</keyword>
<dbReference type="CDD" id="cd17580">
    <property type="entry name" value="REC_2_DhkD-like"/>
    <property type="match status" value="1"/>
</dbReference>
<dbReference type="InterPro" id="IPR036890">
    <property type="entry name" value="HATPase_C_sf"/>
</dbReference>
<dbReference type="Gene3D" id="3.30.565.10">
    <property type="entry name" value="Histidine kinase-like ATPase, C-terminal domain"/>
    <property type="match status" value="1"/>
</dbReference>
<dbReference type="InterPro" id="IPR036097">
    <property type="entry name" value="HisK_dim/P_sf"/>
</dbReference>
<dbReference type="EMBL" id="BAAAFD010000010">
    <property type="protein sequence ID" value="GAA0859006.1"/>
    <property type="molecule type" value="Genomic_DNA"/>
</dbReference>
<dbReference type="PROSITE" id="PS50112">
    <property type="entry name" value="PAS"/>
    <property type="match status" value="2"/>
</dbReference>
<dbReference type="PROSITE" id="PS50109">
    <property type="entry name" value="HIS_KIN"/>
    <property type="match status" value="1"/>
</dbReference>
<dbReference type="InterPro" id="IPR001789">
    <property type="entry name" value="Sig_transdc_resp-reg_receiver"/>
</dbReference>
<dbReference type="Pfam" id="PF13188">
    <property type="entry name" value="PAS_8"/>
    <property type="match status" value="1"/>
</dbReference>
<evidence type="ECO:0000256" key="1">
    <source>
        <dbReference type="ARBA" id="ARBA00000085"/>
    </source>
</evidence>
<dbReference type="Gene3D" id="3.30.450.20">
    <property type="entry name" value="PAS domain"/>
    <property type="match status" value="2"/>
</dbReference>
<dbReference type="SUPFAM" id="SSF47384">
    <property type="entry name" value="Homodimeric domain of signal transducing histidine kinase"/>
    <property type="match status" value="1"/>
</dbReference>
<name>A0ABN1LQE9_9ALTE</name>
<dbReference type="SUPFAM" id="SSF52172">
    <property type="entry name" value="CheY-like"/>
    <property type="match status" value="1"/>
</dbReference>
<evidence type="ECO:0000313" key="9">
    <source>
        <dbReference type="Proteomes" id="UP001500359"/>
    </source>
</evidence>
<feature type="domain" description="PAS" evidence="7">
    <location>
        <begin position="15"/>
        <end position="51"/>
    </location>
</feature>